<evidence type="ECO:0000256" key="6">
    <source>
        <dbReference type="HAMAP-Rule" id="MF_01877"/>
    </source>
</evidence>
<dbReference type="InterPro" id="IPR014776">
    <property type="entry name" value="4pyrrole_Mease_sub2"/>
</dbReference>
<dbReference type="CDD" id="cd11648">
    <property type="entry name" value="RsmI"/>
    <property type="match status" value="1"/>
</dbReference>
<comment type="function">
    <text evidence="6">Catalyzes the 2'-O-methylation of the ribose of cytidine 1402 (C1402) in 16S rRNA.</text>
</comment>
<dbReference type="InterPro" id="IPR018063">
    <property type="entry name" value="SAM_MeTrfase_RsmI_CS"/>
</dbReference>
<dbReference type="SUPFAM" id="SSF53790">
    <property type="entry name" value="Tetrapyrrole methylase"/>
    <property type="match status" value="1"/>
</dbReference>
<evidence type="ECO:0000256" key="5">
    <source>
        <dbReference type="ARBA" id="ARBA00022691"/>
    </source>
</evidence>
<organism evidence="8 9">
    <name type="scientific">Candidatus Uhrbacteria bacterium RIFCSPLOWO2_01_FULL_47_25</name>
    <dbReference type="NCBI Taxonomy" id="1802402"/>
    <lineage>
        <taxon>Bacteria</taxon>
        <taxon>Candidatus Uhriibacteriota</taxon>
    </lineage>
</organism>
<dbReference type="Gene3D" id="3.40.1010.10">
    <property type="entry name" value="Cobalt-precorrin-4 Transmethylase, Domain 1"/>
    <property type="match status" value="1"/>
</dbReference>
<reference evidence="8 9" key="1">
    <citation type="journal article" date="2016" name="Nat. Commun.">
        <title>Thousands of microbial genomes shed light on interconnected biogeochemical processes in an aquifer system.</title>
        <authorList>
            <person name="Anantharaman K."/>
            <person name="Brown C.T."/>
            <person name="Hug L.A."/>
            <person name="Sharon I."/>
            <person name="Castelle C.J."/>
            <person name="Probst A.J."/>
            <person name="Thomas B.C."/>
            <person name="Singh A."/>
            <person name="Wilkins M.J."/>
            <person name="Karaoz U."/>
            <person name="Brodie E.L."/>
            <person name="Williams K.H."/>
            <person name="Hubbard S.S."/>
            <person name="Banfield J.F."/>
        </authorList>
    </citation>
    <scope>NUCLEOTIDE SEQUENCE [LARGE SCALE GENOMIC DNA]</scope>
</reference>
<protein>
    <recommendedName>
        <fullName evidence="6">Ribosomal RNA small subunit methyltransferase I</fullName>
        <ecNumber evidence="6">2.1.1.198</ecNumber>
    </recommendedName>
    <alternativeName>
        <fullName evidence="6">16S rRNA 2'-O-ribose C1402 methyltransferase</fullName>
    </alternativeName>
    <alternativeName>
        <fullName evidence="6">rRNA (cytidine-2'-O-)-methyltransferase RsmI</fullName>
    </alternativeName>
</protein>
<dbReference type="Proteomes" id="UP000176846">
    <property type="component" value="Unassembled WGS sequence"/>
</dbReference>
<keyword evidence="2 6" id="KW-0698">rRNA processing</keyword>
<sequence>MAFTLYIVATPIGNLKDISERARQVLSSVPIVLSEDTRRTRILMSHLGISPQLISYHHHTSLARLKSILDLLVKHDMALVSDAGTPGINDPGGKLVAEAMRRFGEELRVVPVPGPCALVVAASVSGFPMDEFTFMGFPPHKKGRQNFFNQVAATSGSVVFYESPHRIVKALTALSERDPERLILVARELTKQFETLYRGSAISLAARLSSNPPPGEYVVVVSPRSYKE</sequence>
<gene>
    <name evidence="6" type="primary">rsmI</name>
    <name evidence="8" type="ORF">A2936_01070</name>
</gene>
<dbReference type="NCBIfam" id="TIGR00096">
    <property type="entry name" value="16S rRNA (cytidine(1402)-2'-O)-methyltransferase"/>
    <property type="match status" value="1"/>
</dbReference>
<dbReference type="PANTHER" id="PTHR46111:SF1">
    <property type="entry name" value="RIBOSOMAL RNA SMALL SUBUNIT METHYLTRANSFERASE I"/>
    <property type="match status" value="1"/>
</dbReference>
<dbReference type="PANTHER" id="PTHR46111">
    <property type="entry name" value="RIBOSOMAL RNA SMALL SUBUNIT METHYLTRANSFERASE I"/>
    <property type="match status" value="1"/>
</dbReference>
<evidence type="ECO:0000313" key="9">
    <source>
        <dbReference type="Proteomes" id="UP000176846"/>
    </source>
</evidence>
<dbReference type="EMBL" id="MGEK01000023">
    <property type="protein sequence ID" value="OGL82137.1"/>
    <property type="molecule type" value="Genomic_DNA"/>
</dbReference>
<dbReference type="PIRSF" id="PIRSF005917">
    <property type="entry name" value="MTase_YraL"/>
    <property type="match status" value="1"/>
</dbReference>
<evidence type="ECO:0000256" key="3">
    <source>
        <dbReference type="ARBA" id="ARBA00022603"/>
    </source>
</evidence>
<accession>A0A1F7UWX2</accession>
<dbReference type="Pfam" id="PF00590">
    <property type="entry name" value="TP_methylase"/>
    <property type="match status" value="1"/>
</dbReference>
<dbReference type="EC" id="2.1.1.198" evidence="6"/>
<feature type="domain" description="Tetrapyrrole methylase" evidence="7">
    <location>
        <begin position="4"/>
        <end position="201"/>
    </location>
</feature>
<keyword evidence="5 6" id="KW-0949">S-adenosyl-L-methionine</keyword>
<comment type="caution">
    <text evidence="8">The sequence shown here is derived from an EMBL/GenBank/DDBJ whole genome shotgun (WGS) entry which is preliminary data.</text>
</comment>
<comment type="catalytic activity">
    <reaction evidence="6">
        <text>cytidine(1402) in 16S rRNA + S-adenosyl-L-methionine = 2'-O-methylcytidine(1402) in 16S rRNA + S-adenosyl-L-homocysteine + H(+)</text>
        <dbReference type="Rhea" id="RHEA:42924"/>
        <dbReference type="Rhea" id="RHEA-COMP:10285"/>
        <dbReference type="Rhea" id="RHEA-COMP:10286"/>
        <dbReference type="ChEBI" id="CHEBI:15378"/>
        <dbReference type="ChEBI" id="CHEBI:57856"/>
        <dbReference type="ChEBI" id="CHEBI:59789"/>
        <dbReference type="ChEBI" id="CHEBI:74495"/>
        <dbReference type="ChEBI" id="CHEBI:82748"/>
        <dbReference type="EC" id="2.1.1.198"/>
    </reaction>
</comment>
<keyword evidence="4 6" id="KW-0808">Transferase</keyword>
<dbReference type="InterPro" id="IPR008189">
    <property type="entry name" value="rRNA_ssu_MeTfrase_I"/>
</dbReference>
<comment type="similarity">
    <text evidence="6">Belongs to the methyltransferase superfamily. RsmI family.</text>
</comment>
<name>A0A1F7UWX2_9BACT</name>
<dbReference type="GO" id="GO:0005737">
    <property type="term" value="C:cytoplasm"/>
    <property type="evidence" value="ECO:0007669"/>
    <property type="project" value="UniProtKB-SubCell"/>
</dbReference>
<dbReference type="PROSITE" id="PS01296">
    <property type="entry name" value="RSMI"/>
    <property type="match status" value="1"/>
</dbReference>
<dbReference type="InterPro" id="IPR000878">
    <property type="entry name" value="4pyrrol_Mease"/>
</dbReference>
<dbReference type="InterPro" id="IPR035996">
    <property type="entry name" value="4pyrrol_Methylase_sf"/>
</dbReference>
<keyword evidence="3 6" id="KW-0489">Methyltransferase</keyword>
<evidence type="ECO:0000259" key="7">
    <source>
        <dbReference type="Pfam" id="PF00590"/>
    </source>
</evidence>
<dbReference type="InterPro" id="IPR014777">
    <property type="entry name" value="4pyrrole_Mease_sub1"/>
</dbReference>
<evidence type="ECO:0000256" key="4">
    <source>
        <dbReference type="ARBA" id="ARBA00022679"/>
    </source>
</evidence>
<evidence type="ECO:0000256" key="1">
    <source>
        <dbReference type="ARBA" id="ARBA00022490"/>
    </source>
</evidence>
<proteinExistence type="inferred from homology"/>
<comment type="subcellular location">
    <subcellularLocation>
        <location evidence="6">Cytoplasm</location>
    </subcellularLocation>
</comment>
<dbReference type="AlphaFoldDB" id="A0A1F7UWX2"/>
<dbReference type="Gene3D" id="3.30.950.10">
    <property type="entry name" value="Methyltransferase, Cobalt-precorrin-4 Transmethylase, Domain 2"/>
    <property type="match status" value="1"/>
</dbReference>
<evidence type="ECO:0000256" key="2">
    <source>
        <dbReference type="ARBA" id="ARBA00022552"/>
    </source>
</evidence>
<dbReference type="HAMAP" id="MF_01877">
    <property type="entry name" value="16SrRNA_methyltr_I"/>
    <property type="match status" value="1"/>
</dbReference>
<evidence type="ECO:0000313" key="8">
    <source>
        <dbReference type="EMBL" id="OGL82137.1"/>
    </source>
</evidence>
<keyword evidence="1 6" id="KW-0963">Cytoplasm</keyword>
<dbReference type="GO" id="GO:0070677">
    <property type="term" value="F:rRNA (cytosine-2'-O-)-methyltransferase activity"/>
    <property type="evidence" value="ECO:0007669"/>
    <property type="project" value="UniProtKB-UniRule"/>
</dbReference>